<dbReference type="PANTHER" id="PTHR13774:SF39">
    <property type="entry name" value="BIOSYNTHESIS PROTEIN, PUTATIVE-RELATED"/>
    <property type="match status" value="1"/>
</dbReference>
<protein>
    <recommendedName>
        <fullName evidence="6">Phenazine biosynthesis protein PhzF</fullName>
    </recommendedName>
</protein>
<name>A0A1B2I4V1_9BACT</name>
<dbReference type="PANTHER" id="PTHR13774">
    <property type="entry name" value="PHENAZINE BIOSYNTHESIS PROTEIN"/>
    <property type="match status" value="1"/>
</dbReference>
<dbReference type="OrthoDB" id="9788221at2"/>
<dbReference type="KEGG" id="cpor:BED41_07850"/>
<evidence type="ECO:0000313" key="5">
    <source>
        <dbReference type="Proteomes" id="UP000093044"/>
    </source>
</evidence>
<dbReference type="STRING" id="1197717.BED41_07850"/>
<keyword evidence="2" id="KW-0413">Isomerase</keyword>
<dbReference type="GeneID" id="83057763"/>
<feature type="active site" evidence="3">
    <location>
        <position position="47"/>
    </location>
</feature>
<keyword evidence="5" id="KW-1185">Reference proteome</keyword>
<dbReference type="Pfam" id="PF02567">
    <property type="entry name" value="PhzC-PhzF"/>
    <property type="match status" value="1"/>
</dbReference>
<dbReference type="Gene3D" id="3.10.310.10">
    <property type="entry name" value="Diaminopimelate Epimerase, Chain A, domain 1"/>
    <property type="match status" value="2"/>
</dbReference>
<dbReference type="NCBIfam" id="NF007625">
    <property type="entry name" value="PRK10281.1"/>
    <property type="match status" value="1"/>
</dbReference>
<proteinExistence type="inferred from homology"/>
<dbReference type="InterPro" id="IPR003719">
    <property type="entry name" value="Phenazine_PhzF-like"/>
</dbReference>
<dbReference type="Proteomes" id="UP000093044">
    <property type="component" value="Chromosome"/>
</dbReference>
<evidence type="ECO:0000256" key="3">
    <source>
        <dbReference type="PIRSR" id="PIRSR016184-1"/>
    </source>
</evidence>
<evidence type="ECO:0008006" key="6">
    <source>
        <dbReference type="Google" id="ProtNLM"/>
    </source>
</evidence>
<dbReference type="GO" id="GO:0016853">
    <property type="term" value="F:isomerase activity"/>
    <property type="evidence" value="ECO:0007669"/>
    <property type="project" value="UniProtKB-KW"/>
</dbReference>
<dbReference type="SUPFAM" id="SSF54506">
    <property type="entry name" value="Diaminopimelate epimerase-like"/>
    <property type="match status" value="1"/>
</dbReference>
<gene>
    <name evidence="4" type="ORF">BED41_07850</name>
</gene>
<dbReference type="NCBIfam" id="TIGR00654">
    <property type="entry name" value="PhzF_family"/>
    <property type="match status" value="1"/>
</dbReference>
<evidence type="ECO:0000256" key="2">
    <source>
        <dbReference type="ARBA" id="ARBA00023235"/>
    </source>
</evidence>
<sequence>MKTYRLYQIDSFTRERFHGNPAGVVPNADGLTEEQMQRIAREMNNSETAFIFSSASPDYDVEVRFFTPTTEVPLCGHATVAAHYVRAIEGVAVSGQVLQKTKAGILPVDIIREDSDYSIIMTQGTPEVGTPFEPSIVKRIAAALGLKENEIREDCPVAVASAGHPKIMVGIKSESRLHELKPDMGELAVISADVGCGGYYVFTLNPEDDVLVHGRMFAPAIGISEDPVTGNANGPLGIYLVHFGICRTLQSEDELSFSIRQGEAIKRDGGMRVNVKITEGRPTLVRITGEAVVAFKTEIEL</sequence>
<dbReference type="RefSeq" id="WP_066744649.1">
    <property type="nucleotide sequence ID" value="NZ_CP016757.1"/>
</dbReference>
<dbReference type="PIRSF" id="PIRSF016184">
    <property type="entry name" value="PhzC_PhzF"/>
    <property type="match status" value="1"/>
</dbReference>
<reference evidence="4" key="1">
    <citation type="submission" date="2016-08" db="EMBL/GenBank/DDBJ databases">
        <title>Complete genome of Cloacibacillus porcorum.</title>
        <authorList>
            <person name="Looft T."/>
            <person name="Bayles D.O."/>
            <person name="Alt D.P."/>
        </authorList>
    </citation>
    <scope>NUCLEOTIDE SEQUENCE [LARGE SCALE GENOMIC DNA]</scope>
    <source>
        <strain evidence="4">CL-84</strain>
    </source>
</reference>
<comment type="similarity">
    <text evidence="1">Belongs to the PhzF family.</text>
</comment>
<dbReference type="AlphaFoldDB" id="A0A1B2I4V1"/>
<dbReference type="EMBL" id="CP016757">
    <property type="protein sequence ID" value="ANZ44998.1"/>
    <property type="molecule type" value="Genomic_DNA"/>
</dbReference>
<accession>A0A1B2I4V1</accession>
<evidence type="ECO:0000313" key="4">
    <source>
        <dbReference type="EMBL" id="ANZ44998.1"/>
    </source>
</evidence>
<dbReference type="GO" id="GO:0005737">
    <property type="term" value="C:cytoplasm"/>
    <property type="evidence" value="ECO:0007669"/>
    <property type="project" value="TreeGrafter"/>
</dbReference>
<organism evidence="4 5">
    <name type="scientific">Cloacibacillus porcorum</name>
    <dbReference type="NCBI Taxonomy" id="1197717"/>
    <lineage>
        <taxon>Bacteria</taxon>
        <taxon>Thermotogati</taxon>
        <taxon>Synergistota</taxon>
        <taxon>Synergistia</taxon>
        <taxon>Synergistales</taxon>
        <taxon>Synergistaceae</taxon>
        <taxon>Cloacibacillus</taxon>
    </lineage>
</organism>
<evidence type="ECO:0000256" key="1">
    <source>
        <dbReference type="ARBA" id="ARBA00008270"/>
    </source>
</evidence>